<accession>A0A9E6T3D9</accession>
<sequence length="76" mass="8290">MRKVTFIDPNDNKKTYGLLNADNTEYRILVSKAAQASTASSIKAGEDSLYSVDADIHFSSGLQRALKAMLEQNPVA</sequence>
<protein>
    <submittedName>
        <fullName evidence="1">Uncharacterized protein</fullName>
    </submittedName>
</protein>
<keyword evidence="2" id="KW-1185">Reference proteome</keyword>
<proteinExistence type="predicted"/>
<dbReference type="EMBL" id="MZ333135">
    <property type="protein sequence ID" value="QXG07804.1"/>
    <property type="molecule type" value="Genomic_DNA"/>
</dbReference>
<evidence type="ECO:0000313" key="1">
    <source>
        <dbReference type="EMBL" id="QXG07804.1"/>
    </source>
</evidence>
<evidence type="ECO:0000313" key="2">
    <source>
        <dbReference type="Proteomes" id="UP001055587"/>
    </source>
</evidence>
<organism evidence="1 2">
    <name type="scientific">Erwinia phage Zoomie</name>
    <dbReference type="NCBI Taxonomy" id="2851072"/>
    <lineage>
        <taxon>Viruses</taxon>
        <taxon>Duplodnaviria</taxon>
        <taxon>Heunggongvirae</taxon>
        <taxon>Uroviricota</taxon>
        <taxon>Caudoviricetes</taxon>
        <taxon>Autographivirales</taxon>
        <taxon>Autoscriptoviridae</taxon>
        <taxon>Slopekvirinae</taxon>
        <taxon>Zoomievirus</taxon>
        <taxon>Zoomievirus zoomie</taxon>
    </lineage>
</organism>
<name>A0A9E6T3D9_9CAUD</name>
<reference evidence="1" key="1">
    <citation type="submission" date="2021-06" db="EMBL/GenBank/DDBJ databases">
        <title>Four novel Curtobacterium phages isolated from Environmental samples.</title>
        <authorList>
            <person name="Alanin K.W.S."/>
            <person name="Djurhuus A.M."/>
            <person name="Olsen N.S."/>
            <person name="Carstens A.B."/>
            <person name="Nielsen T.K."/>
            <person name="Kot W."/>
            <person name="Hansen L.H."/>
        </authorList>
    </citation>
    <scope>NUCLEOTIDE SEQUENCE</scope>
</reference>
<dbReference type="Proteomes" id="UP001055587">
    <property type="component" value="Segment"/>
</dbReference>